<organism evidence="2 3">
    <name type="scientific">Clarias magur</name>
    <name type="common">Asian catfish</name>
    <name type="synonym">Macropteronotus magur</name>
    <dbReference type="NCBI Taxonomy" id="1594786"/>
    <lineage>
        <taxon>Eukaryota</taxon>
        <taxon>Metazoa</taxon>
        <taxon>Chordata</taxon>
        <taxon>Craniata</taxon>
        <taxon>Vertebrata</taxon>
        <taxon>Euteleostomi</taxon>
        <taxon>Actinopterygii</taxon>
        <taxon>Neopterygii</taxon>
        <taxon>Teleostei</taxon>
        <taxon>Ostariophysi</taxon>
        <taxon>Siluriformes</taxon>
        <taxon>Clariidae</taxon>
        <taxon>Clarias</taxon>
    </lineage>
</organism>
<keyword evidence="2" id="KW-0675">Receptor</keyword>
<protein>
    <submittedName>
        <fullName evidence="2">Extracellular calcium-sensing receptor-like</fullName>
    </submittedName>
</protein>
<evidence type="ECO:0000313" key="2">
    <source>
        <dbReference type="EMBL" id="KAF5895976.1"/>
    </source>
</evidence>
<comment type="caution">
    <text evidence="2">The sequence shown here is derived from an EMBL/GenBank/DDBJ whole genome shotgun (WGS) entry which is preliminary data.</text>
</comment>
<evidence type="ECO:0000256" key="1">
    <source>
        <dbReference type="SAM" id="SignalP"/>
    </source>
</evidence>
<gene>
    <name evidence="2" type="ORF">DAT39_014316</name>
</gene>
<dbReference type="OrthoDB" id="5984008at2759"/>
<accession>A0A8J4TEP1</accession>
<dbReference type="AlphaFoldDB" id="A0A8J4TEP1"/>
<keyword evidence="1" id="KW-0732">Signal</keyword>
<dbReference type="EMBL" id="QNUK01000297">
    <property type="protein sequence ID" value="KAF5895976.1"/>
    <property type="molecule type" value="Genomic_DNA"/>
</dbReference>
<keyword evidence="3" id="KW-1185">Reference proteome</keyword>
<dbReference type="Proteomes" id="UP000727407">
    <property type="component" value="Unassembled WGS sequence"/>
</dbReference>
<proteinExistence type="predicted"/>
<feature type="signal peptide" evidence="1">
    <location>
        <begin position="1"/>
        <end position="15"/>
    </location>
</feature>
<name>A0A8J4TEP1_CLAMG</name>
<evidence type="ECO:0000313" key="3">
    <source>
        <dbReference type="Proteomes" id="UP000727407"/>
    </source>
</evidence>
<sequence>MRFLHTWLLFTQVRAADPPCNLLGLHNPPQLSKDGDVLIGGIFSFHVKWDQTTHVFTTGPWQPKCR</sequence>
<feature type="non-terminal residue" evidence="2">
    <location>
        <position position="66"/>
    </location>
</feature>
<reference evidence="2" key="1">
    <citation type="submission" date="2020-07" db="EMBL/GenBank/DDBJ databases">
        <title>Clarias magur genome sequencing, assembly and annotation.</title>
        <authorList>
            <person name="Kushwaha B."/>
            <person name="Kumar R."/>
            <person name="Das P."/>
            <person name="Joshi C.G."/>
            <person name="Kumar D."/>
            <person name="Nagpure N.S."/>
            <person name="Pandey M."/>
            <person name="Agarwal S."/>
            <person name="Srivastava S."/>
            <person name="Singh M."/>
            <person name="Sahoo L."/>
            <person name="Jayasankar P."/>
            <person name="Meher P.K."/>
            <person name="Koringa P.G."/>
            <person name="Iquebal M.A."/>
            <person name="Das S.P."/>
            <person name="Bit A."/>
            <person name="Patnaik S."/>
            <person name="Patel N."/>
            <person name="Shah T.M."/>
            <person name="Hinsu A."/>
            <person name="Jena J.K."/>
        </authorList>
    </citation>
    <scope>NUCLEOTIDE SEQUENCE</scope>
    <source>
        <strain evidence="2">CIFAMagur01</strain>
        <tissue evidence="2">Testis</tissue>
    </source>
</reference>
<feature type="chain" id="PRO_5035246606" evidence="1">
    <location>
        <begin position="16"/>
        <end position="66"/>
    </location>
</feature>